<dbReference type="Pfam" id="PF01381">
    <property type="entry name" value="HTH_3"/>
    <property type="match status" value="1"/>
</dbReference>
<evidence type="ECO:0000313" key="2">
    <source>
        <dbReference type="EMBL" id="TQR31721.1"/>
    </source>
</evidence>
<name>A0A544UGB6_LYSSH</name>
<dbReference type="Proteomes" id="UP000317944">
    <property type="component" value="Unassembled WGS sequence"/>
</dbReference>
<dbReference type="GO" id="GO:0003677">
    <property type="term" value="F:DNA binding"/>
    <property type="evidence" value="ECO:0007669"/>
    <property type="project" value="InterPro"/>
</dbReference>
<dbReference type="InterPro" id="IPR010982">
    <property type="entry name" value="Lambda_DNA-bd_dom_sf"/>
</dbReference>
<dbReference type="InterPro" id="IPR001387">
    <property type="entry name" value="Cro/C1-type_HTH"/>
</dbReference>
<proteinExistence type="predicted"/>
<feature type="domain" description="HTH cro/C1-type" evidence="1">
    <location>
        <begin position="10"/>
        <end position="64"/>
    </location>
</feature>
<protein>
    <submittedName>
        <fullName evidence="2">XRE family transcriptional regulator</fullName>
    </submittedName>
</protein>
<dbReference type="CDD" id="cd00093">
    <property type="entry name" value="HTH_XRE"/>
    <property type="match status" value="1"/>
</dbReference>
<evidence type="ECO:0000313" key="3">
    <source>
        <dbReference type="Proteomes" id="UP000317944"/>
    </source>
</evidence>
<dbReference type="SMART" id="SM00530">
    <property type="entry name" value="HTH_XRE"/>
    <property type="match status" value="1"/>
</dbReference>
<dbReference type="RefSeq" id="WP_066037121.1">
    <property type="nucleotide sequence ID" value="NZ_SADV01000010.1"/>
</dbReference>
<accession>A0A544UGB6</accession>
<comment type="caution">
    <text evidence="2">The sequence shown here is derived from an EMBL/GenBank/DDBJ whole genome shotgun (WGS) entry which is preliminary data.</text>
</comment>
<evidence type="ECO:0000259" key="1">
    <source>
        <dbReference type="PROSITE" id="PS50943"/>
    </source>
</evidence>
<dbReference type="AlphaFoldDB" id="A0A544UGB6"/>
<gene>
    <name evidence="2" type="ORF">C7Y47_13970</name>
</gene>
<dbReference type="PROSITE" id="PS50943">
    <property type="entry name" value="HTH_CROC1"/>
    <property type="match status" value="1"/>
</dbReference>
<organism evidence="2 3">
    <name type="scientific">Lysinibacillus sphaericus</name>
    <name type="common">Bacillus sphaericus</name>
    <dbReference type="NCBI Taxonomy" id="1421"/>
    <lineage>
        <taxon>Bacteria</taxon>
        <taxon>Bacillati</taxon>
        <taxon>Bacillota</taxon>
        <taxon>Bacilli</taxon>
        <taxon>Bacillales</taxon>
        <taxon>Bacillaceae</taxon>
        <taxon>Lysinibacillus</taxon>
    </lineage>
</organism>
<dbReference type="EMBL" id="SADV01000010">
    <property type="protein sequence ID" value="TQR31721.1"/>
    <property type="molecule type" value="Genomic_DNA"/>
</dbReference>
<reference evidence="2 3" key="1">
    <citation type="submission" date="2018-03" db="EMBL/GenBank/DDBJ databases">
        <title>Aerobic endospore-forming bacteria genome sequencing and assembly.</title>
        <authorList>
            <person name="Cavalcante D.A."/>
            <person name="Driks A."/>
            <person name="Putonti C."/>
            <person name="De-Souza M.T."/>
        </authorList>
    </citation>
    <scope>NUCLEOTIDE SEQUENCE [LARGE SCALE GENOMIC DNA]</scope>
    <source>
        <strain evidence="2 3">SDF0037</strain>
    </source>
</reference>
<dbReference type="OrthoDB" id="34624at2"/>
<dbReference type="Gene3D" id="1.10.260.40">
    <property type="entry name" value="lambda repressor-like DNA-binding domains"/>
    <property type="match status" value="1"/>
</dbReference>
<sequence>MNAVSIGRTIRSLRKQNNMSMQELGDKVALSQASISRLESGVTDINFAQLSNVCEVFELTLTEFFAMVEKQMDLKLNVSPVEVKTIDDKLIDIIQQLSDDQKKGLYVLLQPYVK</sequence>
<dbReference type="SUPFAM" id="SSF47413">
    <property type="entry name" value="lambda repressor-like DNA-binding domains"/>
    <property type="match status" value="1"/>
</dbReference>